<keyword evidence="2" id="KW-1185">Reference proteome</keyword>
<reference evidence="2" key="2">
    <citation type="submission" date="2015-01" db="EMBL/GenBank/DDBJ databases">
        <title>Evolutionary Origins and Diversification of the Mycorrhizal Mutualists.</title>
        <authorList>
            <consortium name="DOE Joint Genome Institute"/>
            <consortium name="Mycorrhizal Genomics Consortium"/>
            <person name="Kohler A."/>
            <person name="Kuo A."/>
            <person name="Nagy L.G."/>
            <person name="Floudas D."/>
            <person name="Copeland A."/>
            <person name="Barry K.W."/>
            <person name="Cichocki N."/>
            <person name="Veneault-Fourrey C."/>
            <person name="LaButti K."/>
            <person name="Lindquist E.A."/>
            <person name="Lipzen A."/>
            <person name="Lundell T."/>
            <person name="Morin E."/>
            <person name="Murat C."/>
            <person name="Riley R."/>
            <person name="Ohm R."/>
            <person name="Sun H."/>
            <person name="Tunlid A."/>
            <person name="Henrissat B."/>
            <person name="Grigoriev I.V."/>
            <person name="Hibbett D.S."/>
            <person name="Martin F."/>
        </authorList>
    </citation>
    <scope>NUCLEOTIDE SEQUENCE [LARGE SCALE GENOMIC DNA]</scope>
    <source>
        <strain evidence="2">Foug A</strain>
    </source>
</reference>
<name>A0A0C3DLL2_9AGAM</name>
<dbReference type="InParanoid" id="A0A0C3DLL2"/>
<accession>A0A0C3DLL2</accession>
<dbReference type="HOGENOM" id="CLU_053388_0_0_1"/>
<proteinExistence type="predicted"/>
<dbReference type="Proteomes" id="UP000053989">
    <property type="component" value="Unassembled WGS sequence"/>
</dbReference>
<evidence type="ECO:0000313" key="1">
    <source>
        <dbReference type="EMBL" id="KIM57114.1"/>
    </source>
</evidence>
<gene>
    <name evidence="1" type="ORF">SCLCIDRAFT_29063</name>
</gene>
<protein>
    <submittedName>
        <fullName evidence="1">Uncharacterized protein</fullName>
    </submittedName>
</protein>
<dbReference type="EMBL" id="KN822105">
    <property type="protein sequence ID" value="KIM57114.1"/>
    <property type="molecule type" value="Genomic_DNA"/>
</dbReference>
<reference evidence="1 2" key="1">
    <citation type="submission" date="2014-04" db="EMBL/GenBank/DDBJ databases">
        <authorList>
            <consortium name="DOE Joint Genome Institute"/>
            <person name="Kuo A."/>
            <person name="Kohler A."/>
            <person name="Nagy L.G."/>
            <person name="Floudas D."/>
            <person name="Copeland A."/>
            <person name="Barry K.W."/>
            <person name="Cichocki N."/>
            <person name="Veneault-Fourrey C."/>
            <person name="LaButti K."/>
            <person name="Lindquist E.A."/>
            <person name="Lipzen A."/>
            <person name="Lundell T."/>
            <person name="Morin E."/>
            <person name="Murat C."/>
            <person name="Sun H."/>
            <person name="Tunlid A."/>
            <person name="Henrissat B."/>
            <person name="Grigoriev I.V."/>
            <person name="Hibbett D.S."/>
            <person name="Martin F."/>
            <person name="Nordberg H.P."/>
            <person name="Cantor M.N."/>
            <person name="Hua S.X."/>
        </authorList>
    </citation>
    <scope>NUCLEOTIDE SEQUENCE [LARGE SCALE GENOMIC DNA]</scope>
    <source>
        <strain evidence="1 2">Foug A</strain>
    </source>
</reference>
<sequence>MAHSPEPGRRGAVVFRWVDHNGFHMRSRCHHQEATTIWEMYGEEHMRQYDGIHNEWDVCTEFFPEDNFDLFESMAPFEFMQSASPVLPPYLPLSPQPPLHELVLDHSADYVFDSFVDTLYYWYSVLCSLENITTPNPVWDFKSIHQYILNNQSPLLAINEVQCASVVAFFHCLASGVGLSVLSDLSDSSPDPVSDHVADFPIAPVLLNGERYFLLSINEQSRDWYIALHDPISVLQIFQQGWHADPSSLVRQLLCRRVPLNTFLITQLQDENPPPLELGPPSPLPRVSIQLDWQTTDYDMYEQTHNTFLAHSYAHAALLKGGIIGRLAREYLDTSGKTNSAIYHYRSL</sequence>
<dbReference type="AlphaFoldDB" id="A0A0C3DLL2"/>
<organism evidence="1 2">
    <name type="scientific">Scleroderma citrinum Foug A</name>
    <dbReference type="NCBI Taxonomy" id="1036808"/>
    <lineage>
        <taxon>Eukaryota</taxon>
        <taxon>Fungi</taxon>
        <taxon>Dikarya</taxon>
        <taxon>Basidiomycota</taxon>
        <taxon>Agaricomycotina</taxon>
        <taxon>Agaricomycetes</taxon>
        <taxon>Agaricomycetidae</taxon>
        <taxon>Boletales</taxon>
        <taxon>Sclerodermatineae</taxon>
        <taxon>Sclerodermataceae</taxon>
        <taxon>Scleroderma</taxon>
    </lineage>
</organism>
<evidence type="ECO:0000313" key="2">
    <source>
        <dbReference type="Proteomes" id="UP000053989"/>
    </source>
</evidence>
<dbReference type="OrthoDB" id="3237250at2759"/>